<evidence type="ECO:0000313" key="3">
    <source>
        <dbReference type="Proteomes" id="UP000694001"/>
    </source>
</evidence>
<dbReference type="Proteomes" id="UP000694001">
    <property type="component" value="Chromosome"/>
</dbReference>
<keyword evidence="3" id="KW-1185">Reference proteome</keyword>
<dbReference type="KEGG" id="elio:KO353_08040"/>
<gene>
    <name evidence="2" type="ORF">KO353_08040</name>
</gene>
<dbReference type="RefSeq" id="WP_218287172.1">
    <property type="nucleotide sequence ID" value="NZ_CP076448.1"/>
</dbReference>
<feature type="region of interest" description="Disordered" evidence="1">
    <location>
        <begin position="12"/>
        <end position="35"/>
    </location>
</feature>
<accession>A0A975U6U4</accession>
<evidence type="ECO:0000313" key="2">
    <source>
        <dbReference type="EMBL" id="QXM26121.1"/>
    </source>
</evidence>
<organism evidence="2 3">
    <name type="scientific">Elioraea tepida</name>
    <dbReference type="NCBI Taxonomy" id="2843330"/>
    <lineage>
        <taxon>Bacteria</taxon>
        <taxon>Pseudomonadati</taxon>
        <taxon>Pseudomonadota</taxon>
        <taxon>Alphaproteobacteria</taxon>
        <taxon>Acetobacterales</taxon>
        <taxon>Elioraeaceae</taxon>
        <taxon>Elioraea</taxon>
    </lineage>
</organism>
<reference evidence="2" key="1">
    <citation type="submission" date="2021-06" db="EMBL/GenBank/DDBJ databases">
        <title>Elioraea tepida, sp. nov., a moderately thermophilic aerobic anoxygenic phototrophic bacterium isolated from an alkaline siliceous hot spring mat community in Yellowstone National Park, WY, USA.</title>
        <authorList>
            <person name="Saini M.K."/>
            <person name="Yoshida S."/>
            <person name="Sebastian A."/>
            <person name="Hirose S."/>
            <person name="Hara E."/>
            <person name="Tamaki H."/>
            <person name="Soulier N.T."/>
            <person name="Albert I."/>
            <person name="Hanada S."/>
            <person name="Bryant D.A."/>
            <person name="Tank M."/>
        </authorList>
    </citation>
    <scope>NUCLEOTIDE SEQUENCE</scope>
    <source>
        <strain evidence="2">MS-P2</strain>
    </source>
</reference>
<dbReference type="AlphaFoldDB" id="A0A975U6U4"/>
<protein>
    <submittedName>
        <fullName evidence="2">Uncharacterized protein</fullName>
    </submittedName>
</protein>
<feature type="compositionally biased region" description="Low complexity" evidence="1">
    <location>
        <begin position="24"/>
        <end position="35"/>
    </location>
</feature>
<dbReference type="EMBL" id="CP076448">
    <property type="protein sequence ID" value="QXM26121.1"/>
    <property type="molecule type" value="Genomic_DNA"/>
</dbReference>
<name>A0A975U6U4_9PROT</name>
<sequence length="63" mass="6397">MTVELTLRIEAPATGSAVKPTPDGEGPATAPPAIAGGPLSAVERAAFFAALRRKAELRLAALE</sequence>
<proteinExistence type="predicted"/>
<evidence type="ECO:0000256" key="1">
    <source>
        <dbReference type="SAM" id="MobiDB-lite"/>
    </source>
</evidence>